<dbReference type="AlphaFoldDB" id="A0AA94HTH4"/>
<dbReference type="Proteomes" id="UP000182680">
    <property type="component" value="Unassembled WGS sequence"/>
</dbReference>
<dbReference type="EMBL" id="FPIW01000032">
    <property type="protein sequence ID" value="SFW55511.1"/>
    <property type="molecule type" value="Genomic_DNA"/>
</dbReference>
<sequence length="86" mass="9944">MSRAGKYKFTLKLFGTEGSDNVRCESKFTPAYNVQEFEKNHIVLLTGIRITHLVSLMRNPEFDEQLAELMFRFSDNLPAEEKEANT</sequence>
<name>A0AA94HTH4_DESDE</name>
<evidence type="ECO:0000313" key="1">
    <source>
        <dbReference type="EMBL" id="SFW55511.1"/>
    </source>
</evidence>
<organism evidence="1 2">
    <name type="scientific">Desulfovibrio desulfuricans</name>
    <dbReference type="NCBI Taxonomy" id="876"/>
    <lineage>
        <taxon>Bacteria</taxon>
        <taxon>Pseudomonadati</taxon>
        <taxon>Thermodesulfobacteriota</taxon>
        <taxon>Desulfovibrionia</taxon>
        <taxon>Desulfovibrionales</taxon>
        <taxon>Desulfovibrionaceae</taxon>
        <taxon>Desulfovibrio</taxon>
    </lineage>
</organism>
<gene>
    <name evidence="1" type="ORF">SAMN02910291_01817</name>
</gene>
<evidence type="ECO:0000313" key="2">
    <source>
        <dbReference type="Proteomes" id="UP000182680"/>
    </source>
</evidence>
<accession>A0AA94HTH4</accession>
<comment type="caution">
    <text evidence="1">The sequence shown here is derived from an EMBL/GenBank/DDBJ whole genome shotgun (WGS) entry which is preliminary data.</text>
</comment>
<proteinExistence type="predicted"/>
<protein>
    <submittedName>
        <fullName evidence="1">Uncharacterized protein</fullName>
    </submittedName>
</protein>
<reference evidence="2" key="1">
    <citation type="submission" date="2016-11" db="EMBL/GenBank/DDBJ databases">
        <authorList>
            <person name="Jaros S."/>
            <person name="Januszkiewicz K."/>
            <person name="Wedrychowicz H."/>
        </authorList>
    </citation>
    <scope>NUCLEOTIDE SEQUENCE [LARGE SCALE GENOMIC DNA]</scope>
    <source>
        <strain evidence="2">DSM 7057</strain>
    </source>
</reference>
<dbReference type="RefSeq" id="WP_072312004.1">
    <property type="nucleotide sequence ID" value="NZ_FPIW01000032.1"/>
</dbReference>